<dbReference type="PROSITE" id="PS50045">
    <property type="entry name" value="SIGMA54_INTERACT_4"/>
    <property type="match status" value="1"/>
</dbReference>
<accession>A0A9X1G023</accession>
<evidence type="ECO:0000313" key="9">
    <source>
        <dbReference type="EMBL" id="MBW4710449.1"/>
    </source>
</evidence>
<dbReference type="InterPro" id="IPR025944">
    <property type="entry name" value="Sigma_54_int_dom_CS"/>
</dbReference>
<comment type="function">
    <text evidence="1">Required for activation of most nif operons, which are directly involved in nitrogen fixation.</text>
</comment>
<dbReference type="CDD" id="cd00009">
    <property type="entry name" value="AAA"/>
    <property type="match status" value="1"/>
</dbReference>
<reference evidence="9" key="1">
    <citation type="submission" date="2021-07" db="EMBL/GenBank/DDBJ databases">
        <title>Roseobacter insulae sp. nov., isolated from a tidal flat.</title>
        <authorList>
            <person name="Park S."/>
            <person name="Yoon J.-H."/>
        </authorList>
    </citation>
    <scope>NUCLEOTIDE SEQUENCE</scope>
    <source>
        <strain evidence="9">YSTF-M11</strain>
    </source>
</reference>
<organism evidence="9 10">
    <name type="scientific">Roseobacter insulae</name>
    <dbReference type="NCBI Taxonomy" id="2859783"/>
    <lineage>
        <taxon>Bacteria</taxon>
        <taxon>Pseudomonadati</taxon>
        <taxon>Pseudomonadota</taxon>
        <taxon>Alphaproteobacteria</taxon>
        <taxon>Rhodobacterales</taxon>
        <taxon>Roseobacteraceae</taxon>
        <taxon>Roseobacter</taxon>
    </lineage>
</organism>
<evidence type="ECO:0000256" key="1">
    <source>
        <dbReference type="ARBA" id="ARBA00002167"/>
    </source>
</evidence>
<dbReference type="Pfam" id="PF00158">
    <property type="entry name" value="Sigma54_activat"/>
    <property type="match status" value="1"/>
</dbReference>
<evidence type="ECO:0000256" key="5">
    <source>
        <dbReference type="ARBA" id="ARBA00022840"/>
    </source>
</evidence>
<keyword evidence="4" id="KW-0547">Nucleotide-binding</keyword>
<dbReference type="InterPro" id="IPR002078">
    <property type="entry name" value="Sigma_54_int"/>
</dbReference>
<protein>
    <recommendedName>
        <fullName evidence="3">Nif-specific regulatory protein</fullName>
    </recommendedName>
</protein>
<keyword evidence="10" id="KW-1185">Reference proteome</keyword>
<dbReference type="InterPro" id="IPR003593">
    <property type="entry name" value="AAA+_ATPase"/>
</dbReference>
<name>A0A9X1G023_9RHOB</name>
<sequence length="466" mass="50598">MTSNAAHVLTLVSQESGDTFDALVRVLGELDYRLNLVPPTQMPKAAHGQPSLIYLGDSGWSPNAMHRLRNGAVEPAHLLALEKTAFRWAEPVIRNSRDFVTWPCGRSELKLRLERSCVAPSGDVSVQDVLRQKRSAPVRALGLVGRSSVFLDSLLTLARFAECDAAVLIHGETGTGKELAARAIHRLSRRKSGPFVPVCCGALPDSLIEAELFGHARGAFTDAREARSGLVAQAESGTLFLDEVEALSAKAQAALLRFLESLEYRRVGGNRSRKADLRVIAAGNEDLHLLARHGEFRSDLLYRLNVLSLSLPPLRLRGADSELLAEHFLTKFAGSYDTGPLTLTPESRIHLSTYGWPGNVRELENTVHRAVVTATGQSVTLTPDAGPDCGADAQPQAFGAAKRKAIDTFEKGYLLSLMRAAQGNVTRAARHAGKERRALGKLLKKHKIDTSAFQENADDMPAQEGV</sequence>
<keyword evidence="7" id="KW-0010">Activator</keyword>
<evidence type="ECO:0000256" key="6">
    <source>
        <dbReference type="ARBA" id="ARBA00023012"/>
    </source>
</evidence>
<evidence type="ECO:0000256" key="4">
    <source>
        <dbReference type="ARBA" id="ARBA00022741"/>
    </source>
</evidence>
<keyword evidence="5" id="KW-0067">ATP-binding</keyword>
<feature type="domain" description="Sigma-54 factor interaction" evidence="8">
    <location>
        <begin position="143"/>
        <end position="372"/>
    </location>
</feature>
<dbReference type="InterPro" id="IPR058031">
    <property type="entry name" value="AAA_lid_NorR"/>
</dbReference>
<evidence type="ECO:0000313" key="10">
    <source>
        <dbReference type="Proteomes" id="UP001138661"/>
    </source>
</evidence>
<dbReference type="GO" id="GO:0000160">
    <property type="term" value="P:phosphorelay signal transduction system"/>
    <property type="evidence" value="ECO:0007669"/>
    <property type="project" value="UniProtKB-KW"/>
</dbReference>
<dbReference type="RefSeq" id="WP_219507023.1">
    <property type="nucleotide sequence ID" value="NZ_JAHXDN010000008.1"/>
</dbReference>
<dbReference type="AlphaFoldDB" id="A0A9X1G023"/>
<dbReference type="GO" id="GO:0006355">
    <property type="term" value="P:regulation of DNA-templated transcription"/>
    <property type="evidence" value="ECO:0007669"/>
    <property type="project" value="InterPro"/>
</dbReference>
<comment type="subunit">
    <text evidence="2">Interacts with sigma-54.</text>
</comment>
<dbReference type="FunFam" id="3.40.50.300:FF:000006">
    <property type="entry name" value="DNA-binding transcriptional regulator NtrC"/>
    <property type="match status" value="1"/>
</dbReference>
<evidence type="ECO:0000256" key="7">
    <source>
        <dbReference type="ARBA" id="ARBA00023159"/>
    </source>
</evidence>
<dbReference type="Pfam" id="PF25601">
    <property type="entry name" value="AAA_lid_14"/>
    <property type="match status" value="1"/>
</dbReference>
<dbReference type="PROSITE" id="PS00688">
    <property type="entry name" value="SIGMA54_INTERACT_3"/>
    <property type="match status" value="1"/>
</dbReference>
<dbReference type="GO" id="GO:0005524">
    <property type="term" value="F:ATP binding"/>
    <property type="evidence" value="ECO:0007669"/>
    <property type="project" value="UniProtKB-KW"/>
</dbReference>
<evidence type="ECO:0000256" key="2">
    <source>
        <dbReference type="ARBA" id="ARBA00011135"/>
    </source>
</evidence>
<dbReference type="PANTHER" id="PTHR32071">
    <property type="entry name" value="TRANSCRIPTIONAL REGULATORY PROTEIN"/>
    <property type="match status" value="1"/>
</dbReference>
<gene>
    <name evidence="9" type="ORF">KX928_21880</name>
</gene>
<comment type="caution">
    <text evidence="9">The sequence shown here is derived from an EMBL/GenBank/DDBJ whole genome shotgun (WGS) entry which is preliminary data.</text>
</comment>
<dbReference type="SMART" id="SM00382">
    <property type="entry name" value="AAA"/>
    <property type="match status" value="1"/>
</dbReference>
<evidence type="ECO:0000259" key="8">
    <source>
        <dbReference type="PROSITE" id="PS50045"/>
    </source>
</evidence>
<evidence type="ECO:0000256" key="3">
    <source>
        <dbReference type="ARBA" id="ARBA00015308"/>
    </source>
</evidence>
<dbReference type="Proteomes" id="UP001138661">
    <property type="component" value="Unassembled WGS sequence"/>
</dbReference>
<dbReference type="EMBL" id="JAHXDN010000008">
    <property type="protein sequence ID" value="MBW4710449.1"/>
    <property type="molecule type" value="Genomic_DNA"/>
</dbReference>
<keyword evidence="6" id="KW-0902">Two-component regulatory system</keyword>
<proteinExistence type="predicted"/>